<dbReference type="PANTHER" id="PTHR48081">
    <property type="entry name" value="AB HYDROLASE SUPERFAMILY PROTEIN C4A8.06C"/>
    <property type="match status" value="1"/>
</dbReference>
<dbReference type="PANTHER" id="PTHR48081:SF6">
    <property type="entry name" value="PEPTIDASE S9 PROLYL OLIGOPEPTIDASE CATALYTIC DOMAIN-CONTAINING PROTEIN"/>
    <property type="match status" value="1"/>
</dbReference>
<keyword evidence="1" id="KW-0378">Hydrolase</keyword>
<dbReference type="InterPro" id="IPR029058">
    <property type="entry name" value="AB_hydrolase_fold"/>
</dbReference>
<dbReference type="EMBL" id="FNFO01000004">
    <property type="protein sequence ID" value="SDK96250.1"/>
    <property type="molecule type" value="Genomic_DNA"/>
</dbReference>
<name>A0A1G9G6B8_9BACT</name>
<dbReference type="InterPro" id="IPR049492">
    <property type="entry name" value="BD-FAE-like_dom"/>
</dbReference>
<feature type="domain" description="BD-FAE-like" evidence="3">
    <location>
        <begin position="141"/>
        <end position="193"/>
    </location>
</feature>
<dbReference type="STRING" id="1075417.SAMN05421823_1041"/>
<evidence type="ECO:0000256" key="1">
    <source>
        <dbReference type="ARBA" id="ARBA00022801"/>
    </source>
</evidence>
<reference evidence="4 5" key="1">
    <citation type="submission" date="2016-10" db="EMBL/GenBank/DDBJ databases">
        <authorList>
            <person name="de Groot N.N."/>
        </authorList>
    </citation>
    <scope>NUCLEOTIDE SEQUENCE [LARGE SCALE GENOMIC DNA]</scope>
    <source>
        <strain evidence="4 5">DSM 25186</strain>
    </source>
</reference>
<feature type="chain" id="PRO_5011793156" evidence="2">
    <location>
        <begin position="20"/>
        <end position="297"/>
    </location>
</feature>
<dbReference type="SUPFAM" id="SSF53474">
    <property type="entry name" value="alpha/beta-Hydrolases"/>
    <property type="match status" value="1"/>
</dbReference>
<gene>
    <name evidence="4" type="ORF">SAMN05421823_1041</name>
</gene>
<sequence>MRTTMPLLALLLCSQVLLAQSREVRIYPGPAPGSEQWNWKEKQNNRNAIQLMTVFNVVNPTLTVFPADPGVATGASVIICPGGGFHFLAIDNEGNDAARWLAKKGITAFVLKYRTAHIDTDDPFADMMAGLNGPRQAAWHAENEATIPLSIADGRAALAYVRQHAADFGVDPDRVGILGFSAGGTVTAAAAFDYTAANRPAFVAPVYAYMPDSLQGSVGSDTPPLFVVCASDDQLHLAPHSVSLYSKWLAAERPAELHMYAKGGHGFGMNTQHLPSDHWIERFAEWLAQQGFLAPQP</sequence>
<dbReference type="GO" id="GO:0016787">
    <property type="term" value="F:hydrolase activity"/>
    <property type="evidence" value="ECO:0007669"/>
    <property type="project" value="UniProtKB-KW"/>
</dbReference>
<dbReference type="OrthoDB" id="9794725at2"/>
<evidence type="ECO:0000259" key="3">
    <source>
        <dbReference type="Pfam" id="PF20434"/>
    </source>
</evidence>
<evidence type="ECO:0000313" key="4">
    <source>
        <dbReference type="EMBL" id="SDK96250.1"/>
    </source>
</evidence>
<dbReference type="AlphaFoldDB" id="A0A1G9G6B8"/>
<keyword evidence="2" id="KW-0732">Signal</keyword>
<organism evidence="4 5">
    <name type="scientific">Catalinimonas alkaloidigena</name>
    <dbReference type="NCBI Taxonomy" id="1075417"/>
    <lineage>
        <taxon>Bacteria</taxon>
        <taxon>Pseudomonadati</taxon>
        <taxon>Bacteroidota</taxon>
        <taxon>Cytophagia</taxon>
        <taxon>Cytophagales</taxon>
        <taxon>Catalimonadaceae</taxon>
        <taxon>Catalinimonas</taxon>
    </lineage>
</organism>
<dbReference type="Gene3D" id="3.40.50.1820">
    <property type="entry name" value="alpha/beta hydrolase"/>
    <property type="match status" value="1"/>
</dbReference>
<dbReference type="Pfam" id="PF20434">
    <property type="entry name" value="BD-FAE"/>
    <property type="match status" value="1"/>
</dbReference>
<proteinExistence type="predicted"/>
<accession>A0A1G9G6B8</accession>
<dbReference type="InterPro" id="IPR050300">
    <property type="entry name" value="GDXG_lipolytic_enzyme"/>
</dbReference>
<protein>
    <submittedName>
        <fullName evidence="4">Acetyl esterase/lipase</fullName>
    </submittedName>
</protein>
<dbReference type="Proteomes" id="UP000198510">
    <property type="component" value="Unassembled WGS sequence"/>
</dbReference>
<keyword evidence="5" id="KW-1185">Reference proteome</keyword>
<evidence type="ECO:0000313" key="5">
    <source>
        <dbReference type="Proteomes" id="UP000198510"/>
    </source>
</evidence>
<evidence type="ECO:0000256" key="2">
    <source>
        <dbReference type="SAM" id="SignalP"/>
    </source>
</evidence>
<feature type="signal peptide" evidence="2">
    <location>
        <begin position="1"/>
        <end position="19"/>
    </location>
</feature>